<dbReference type="Proteomes" id="UP000193920">
    <property type="component" value="Unassembled WGS sequence"/>
</dbReference>
<comment type="caution">
    <text evidence="1">The sequence shown here is derived from an EMBL/GenBank/DDBJ whole genome shotgun (WGS) entry which is preliminary data.</text>
</comment>
<dbReference type="AlphaFoldDB" id="A0A1Y1ZA57"/>
<reference evidence="1 2" key="1">
    <citation type="submission" date="2016-08" db="EMBL/GenBank/DDBJ databases">
        <title>A Parts List for Fungal Cellulosomes Revealed by Comparative Genomics.</title>
        <authorList>
            <consortium name="DOE Joint Genome Institute"/>
            <person name="Haitjema C.H."/>
            <person name="Gilmore S.P."/>
            <person name="Henske J.K."/>
            <person name="Solomon K.V."/>
            <person name="De Groot R."/>
            <person name="Kuo A."/>
            <person name="Mondo S.J."/>
            <person name="Salamov A.A."/>
            <person name="Labutti K."/>
            <person name="Zhao Z."/>
            <person name="Chiniquy J."/>
            <person name="Barry K."/>
            <person name="Brewer H.M."/>
            <person name="Purvine S.O."/>
            <person name="Wright A.T."/>
            <person name="Boxma B."/>
            <person name="Van Alen T."/>
            <person name="Hackstein J.H."/>
            <person name="Baker S.E."/>
            <person name="Grigoriev I.V."/>
            <person name="O'Malley M.A."/>
        </authorList>
    </citation>
    <scope>NUCLEOTIDE SEQUENCE [LARGE SCALE GENOMIC DNA]</scope>
    <source>
        <strain evidence="1 2">G1</strain>
    </source>
</reference>
<evidence type="ECO:0000313" key="1">
    <source>
        <dbReference type="EMBL" id="ORY07183.1"/>
    </source>
</evidence>
<evidence type="ECO:0000313" key="2">
    <source>
        <dbReference type="Proteomes" id="UP000193920"/>
    </source>
</evidence>
<keyword evidence="2" id="KW-1185">Reference proteome</keyword>
<proteinExistence type="predicted"/>
<sequence>MDNKEKGKNYIEILSDSENDSIPNKVNTFPKEIDFSEILDSDDDDDDLLKDSYSSLKMIVNDSFGSDGSIDSIKDKRKDNTSEESKFQKKLKILG</sequence>
<name>A0A1Y1ZA57_9FUNG</name>
<accession>A0A1Y1ZA57</accession>
<protein>
    <submittedName>
        <fullName evidence="1">Uncharacterized protein</fullName>
    </submittedName>
</protein>
<organism evidence="1 2">
    <name type="scientific">Neocallimastix californiae</name>
    <dbReference type="NCBI Taxonomy" id="1754190"/>
    <lineage>
        <taxon>Eukaryota</taxon>
        <taxon>Fungi</taxon>
        <taxon>Fungi incertae sedis</taxon>
        <taxon>Chytridiomycota</taxon>
        <taxon>Chytridiomycota incertae sedis</taxon>
        <taxon>Neocallimastigomycetes</taxon>
        <taxon>Neocallimastigales</taxon>
        <taxon>Neocallimastigaceae</taxon>
        <taxon>Neocallimastix</taxon>
    </lineage>
</organism>
<gene>
    <name evidence="1" type="ORF">LY90DRAFT_207967</name>
</gene>
<dbReference type="EMBL" id="MCOG01000433">
    <property type="protein sequence ID" value="ORY07183.1"/>
    <property type="molecule type" value="Genomic_DNA"/>
</dbReference>